<proteinExistence type="predicted"/>
<keyword evidence="2" id="KW-0732">Signal</keyword>
<feature type="signal peptide" evidence="2">
    <location>
        <begin position="1"/>
        <end position="30"/>
    </location>
</feature>
<feature type="region of interest" description="Disordered" evidence="1">
    <location>
        <begin position="101"/>
        <end position="127"/>
    </location>
</feature>
<gene>
    <name evidence="3" type="ORF">MUK42_18939</name>
</gene>
<dbReference type="Proteomes" id="UP001055439">
    <property type="component" value="Chromosome 2"/>
</dbReference>
<evidence type="ECO:0000256" key="2">
    <source>
        <dbReference type="SAM" id="SignalP"/>
    </source>
</evidence>
<protein>
    <submittedName>
        <fullName evidence="3">Uncharacterized protein</fullName>
    </submittedName>
</protein>
<organism evidence="3 4">
    <name type="scientific">Musa troglodytarum</name>
    <name type="common">fe'i banana</name>
    <dbReference type="NCBI Taxonomy" id="320322"/>
    <lineage>
        <taxon>Eukaryota</taxon>
        <taxon>Viridiplantae</taxon>
        <taxon>Streptophyta</taxon>
        <taxon>Embryophyta</taxon>
        <taxon>Tracheophyta</taxon>
        <taxon>Spermatophyta</taxon>
        <taxon>Magnoliopsida</taxon>
        <taxon>Liliopsida</taxon>
        <taxon>Zingiberales</taxon>
        <taxon>Musaceae</taxon>
        <taxon>Musa</taxon>
    </lineage>
</organism>
<evidence type="ECO:0000256" key="1">
    <source>
        <dbReference type="SAM" id="MobiDB-lite"/>
    </source>
</evidence>
<evidence type="ECO:0000313" key="4">
    <source>
        <dbReference type="Proteomes" id="UP001055439"/>
    </source>
</evidence>
<dbReference type="EMBL" id="CP097504">
    <property type="protein sequence ID" value="URD85176.1"/>
    <property type="molecule type" value="Genomic_DNA"/>
</dbReference>
<keyword evidence="4" id="KW-1185">Reference proteome</keyword>
<sequence>MTARPQISDQDTEGCKIVTFFLVFLSSTAALGDGGAAAGVGVGLGAGAAVVVGGAATGAGHGVALEGAVADVGRGGEDAAACLRSEVELLPGEAFRDRAAAAGEGGDPAERQLGPRLPGGSLVKDDEGDQKADAFHQLRHLLVGKEKCGLFPHSHSEGMANLKRLGDGWDMTMPEMKQVAVAVGTGNSNDGAVTGVRVGLSSDSTVVIRRS</sequence>
<name>A0A9E7EZ79_9LILI</name>
<reference evidence="3" key="1">
    <citation type="submission" date="2022-05" db="EMBL/GenBank/DDBJ databases">
        <title>The Musa troglodytarum L. genome provides insights into the mechanism of non-climacteric behaviour and enrichment of carotenoids.</title>
        <authorList>
            <person name="Wang J."/>
        </authorList>
    </citation>
    <scope>NUCLEOTIDE SEQUENCE</scope>
    <source>
        <tissue evidence="3">Leaf</tissue>
    </source>
</reference>
<accession>A0A9E7EZ79</accession>
<dbReference type="AlphaFoldDB" id="A0A9E7EZ79"/>
<evidence type="ECO:0000313" key="3">
    <source>
        <dbReference type="EMBL" id="URD85176.1"/>
    </source>
</evidence>
<feature type="chain" id="PRO_5038543593" evidence="2">
    <location>
        <begin position="31"/>
        <end position="211"/>
    </location>
</feature>